<evidence type="ECO:0000256" key="1">
    <source>
        <dbReference type="SAM" id="MobiDB-lite"/>
    </source>
</evidence>
<gene>
    <name evidence="2" type="ORF">PV517_35025</name>
</gene>
<sequence length="57" mass="6137">MIFGRSKSDSTTSSTQTTSSSTSGFTAEQKAGQQKLNDRLTCSRLEDRDKDALAGSF</sequence>
<evidence type="ECO:0000313" key="2">
    <source>
        <dbReference type="EMBL" id="MDX2913870.1"/>
    </source>
</evidence>
<reference evidence="2 3" key="1">
    <citation type="journal article" date="2023" name="Microb. Genom.">
        <title>Mesoterricola silvestris gen. nov., sp. nov., Mesoterricola sediminis sp. nov., Geothrix oryzae sp. nov., Geothrix edaphica sp. nov., Geothrix rubra sp. nov., and Geothrix limicola sp. nov., six novel members of Acidobacteriota isolated from soils.</title>
        <authorList>
            <person name="Weisberg A.J."/>
            <person name="Pearce E."/>
            <person name="Kramer C.G."/>
            <person name="Chang J.H."/>
            <person name="Clarke C.R."/>
        </authorList>
    </citation>
    <scope>NUCLEOTIDE SEQUENCE [LARGE SCALE GENOMIC DNA]</scope>
    <source>
        <strain evidence="2 3">NRRL_B-2795</strain>
    </source>
</reference>
<dbReference type="RefSeq" id="WP_179202099.1">
    <property type="nucleotide sequence ID" value="NZ_JAGJBZ010000005.1"/>
</dbReference>
<dbReference type="Proteomes" id="UP001271723">
    <property type="component" value="Unassembled WGS sequence"/>
</dbReference>
<comment type="caution">
    <text evidence="2">The sequence shown here is derived from an EMBL/GenBank/DDBJ whole genome shotgun (WGS) entry which is preliminary data.</text>
</comment>
<feature type="compositionally biased region" description="Low complexity" evidence="1">
    <location>
        <begin position="9"/>
        <end position="23"/>
    </location>
</feature>
<proteinExistence type="predicted"/>
<accession>A0ABU4LEG9</accession>
<keyword evidence="3" id="KW-1185">Reference proteome</keyword>
<feature type="region of interest" description="Disordered" evidence="1">
    <location>
        <begin position="1"/>
        <end position="57"/>
    </location>
</feature>
<feature type="compositionally biased region" description="Basic and acidic residues" evidence="1">
    <location>
        <begin position="44"/>
        <end position="57"/>
    </location>
</feature>
<name>A0ABU4LEG9_9ACTN</name>
<protein>
    <submittedName>
        <fullName evidence="2">Uncharacterized protein</fullName>
    </submittedName>
</protein>
<organism evidence="2 3">
    <name type="scientific">Streptomyces griseiscabiei</name>
    <dbReference type="NCBI Taxonomy" id="2993540"/>
    <lineage>
        <taxon>Bacteria</taxon>
        <taxon>Bacillati</taxon>
        <taxon>Actinomycetota</taxon>
        <taxon>Actinomycetes</taxon>
        <taxon>Kitasatosporales</taxon>
        <taxon>Streptomycetaceae</taxon>
        <taxon>Streptomyces</taxon>
    </lineage>
</organism>
<evidence type="ECO:0000313" key="3">
    <source>
        <dbReference type="Proteomes" id="UP001271723"/>
    </source>
</evidence>
<dbReference type="EMBL" id="JARAVY010000017">
    <property type="protein sequence ID" value="MDX2913870.1"/>
    <property type="molecule type" value="Genomic_DNA"/>
</dbReference>